<dbReference type="GeneID" id="108732365"/>
<dbReference type="Pfam" id="PF02872">
    <property type="entry name" value="5_nucleotid_C"/>
    <property type="match status" value="1"/>
</dbReference>
<reference evidence="10" key="1">
    <citation type="submission" date="2025-08" db="UniProtKB">
        <authorList>
            <consortium name="RefSeq"/>
        </authorList>
    </citation>
    <scope>IDENTIFICATION</scope>
    <source>
        <tissue evidence="10">Entire body</tissue>
    </source>
</reference>
<dbReference type="Gene3D" id="3.60.21.10">
    <property type="match status" value="1"/>
</dbReference>
<keyword evidence="4 6" id="KW-0547">Nucleotide-binding</keyword>
<dbReference type="GO" id="GO:0006196">
    <property type="term" value="P:AMP catabolic process"/>
    <property type="evidence" value="ECO:0007669"/>
    <property type="project" value="TreeGrafter"/>
</dbReference>
<gene>
    <name evidence="10" type="primary">LOC108732365</name>
</gene>
<evidence type="ECO:0000256" key="6">
    <source>
        <dbReference type="RuleBase" id="RU362119"/>
    </source>
</evidence>
<proteinExistence type="inferred from homology"/>
<dbReference type="OrthoDB" id="7722975at2759"/>
<dbReference type="STRING" id="224129.A0A1W4WDV5"/>
<dbReference type="InterPro" id="IPR006179">
    <property type="entry name" value="5_nucleotidase/apyrase"/>
</dbReference>
<dbReference type="InterPro" id="IPR008334">
    <property type="entry name" value="5'-Nucleotdase_C"/>
</dbReference>
<organism evidence="9 10">
    <name type="scientific">Agrilus planipennis</name>
    <name type="common">Emerald ash borer</name>
    <name type="synonym">Agrilus marcopoli</name>
    <dbReference type="NCBI Taxonomy" id="224129"/>
    <lineage>
        <taxon>Eukaryota</taxon>
        <taxon>Metazoa</taxon>
        <taxon>Ecdysozoa</taxon>
        <taxon>Arthropoda</taxon>
        <taxon>Hexapoda</taxon>
        <taxon>Insecta</taxon>
        <taxon>Pterygota</taxon>
        <taxon>Neoptera</taxon>
        <taxon>Endopterygota</taxon>
        <taxon>Coleoptera</taxon>
        <taxon>Polyphaga</taxon>
        <taxon>Elateriformia</taxon>
        <taxon>Buprestoidea</taxon>
        <taxon>Buprestidae</taxon>
        <taxon>Agrilinae</taxon>
        <taxon>Agrilus</taxon>
    </lineage>
</organism>
<evidence type="ECO:0000256" key="3">
    <source>
        <dbReference type="ARBA" id="ARBA00022729"/>
    </source>
</evidence>
<keyword evidence="5 6" id="KW-0378">Hydrolase</keyword>
<sequence length="406" mass="44467">MKLLFTISLFCVILNVHSLPVDVKQTDSSFEISVIHLNDFHARFEEITEYSTTCKNTDAKCIGGIARVFTAVTELLRNRPNSIFINAGDNFQGTLWYNIFKWNVTQEFLNKFPTDVYTLGNHEFDNAIEGVAPFIKSLKAPVVVANIDATDEPDILGSFNKSVIIERNGIRIGIIGVLISTTPKMAETENLVFLPESASVNEEADRLVAEENIDTIIVVSHCGYDLDKQIAANASRKIGLIVGAHSHTFLFTGDNPPGPDTPAGDYPTVIEHQDGRRILIVQASAFTKYLGNITVYYNSNGDVVDWSGAPIYLDNYTKEATIETELQPWKEVVDSYGSAIVGATEIDLPQRTCYVAECLMANVIADSMAHSYQGSNDLQYPPIAIINAGGVRAGLTAGNITYADAV</sequence>
<feature type="domain" description="5'-Nucleotidase C-terminal" evidence="8">
    <location>
        <begin position="342"/>
        <end position="406"/>
    </location>
</feature>
<dbReference type="PRINTS" id="PR01607">
    <property type="entry name" value="APYRASEFAMLY"/>
</dbReference>
<dbReference type="SUPFAM" id="SSF55816">
    <property type="entry name" value="5'-nucleotidase (syn. UDP-sugar hydrolase), C-terminal domain"/>
    <property type="match status" value="1"/>
</dbReference>
<keyword evidence="9" id="KW-1185">Reference proteome</keyword>
<dbReference type="InterPro" id="IPR004843">
    <property type="entry name" value="Calcineurin-like_PHP"/>
</dbReference>
<dbReference type="PANTHER" id="PTHR11575">
    <property type="entry name" value="5'-NUCLEOTIDASE-RELATED"/>
    <property type="match status" value="1"/>
</dbReference>
<dbReference type="PANTHER" id="PTHR11575:SF32">
    <property type="entry name" value="APYRASE-LIKE PROTEIN"/>
    <property type="match status" value="1"/>
</dbReference>
<dbReference type="GO" id="GO:0046872">
    <property type="term" value="F:metal ion binding"/>
    <property type="evidence" value="ECO:0007669"/>
    <property type="project" value="UniProtKB-KW"/>
</dbReference>
<keyword evidence="3 6" id="KW-0732">Signal</keyword>
<accession>A0A1W4WDV5</accession>
<dbReference type="SUPFAM" id="SSF56300">
    <property type="entry name" value="Metallo-dependent phosphatases"/>
    <property type="match status" value="1"/>
</dbReference>
<dbReference type="FunCoup" id="A0A1W4WDV5">
    <property type="interactions" value="34"/>
</dbReference>
<protein>
    <submittedName>
        <fullName evidence="10">Apyrase-like</fullName>
    </submittedName>
</protein>
<feature type="domain" description="Calcineurin-like phosphoesterase" evidence="7">
    <location>
        <begin position="33"/>
        <end position="248"/>
    </location>
</feature>
<dbReference type="CDD" id="cd07409">
    <property type="entry name" value="MPP_CD73_N"/>
    <property type="match status" value="1"/>
</dbReference>
<feature type="chain" id="PRO_5010599952" evidence="6">
    <location>
        <begin position="19"/>
        <end position="406"/>
    </location>
</feature>
<evidence type="ECO:0000256" key="2">
    <source>
        <dbReference type="ARBA" id="ARBA00022723"/>
    </source>
</evidence>
<evidence type="ECO:0000256" key="5">
    <source>
        <dbReference type="ARBA" id="ARBA00022801"/>
    </source>
</evidence>
<dbReference type="FunFam" id="3.60.21.10:FF:000020">
    <property type="entry name" value="NT5E isoform 4"/>
    <property type="match status" value="1"/>
</dbReference>
<dbReference type="Gene3D" id="3.90.780.10">
    <property type="entry name" value="5'-Nucleotidase, C-terminal domain"/>
    <property type="match status" value="1"/>
</dbReference>
<feature type="signal peptide" evidence="6">
    <location>
        <begin position="1"/>
        <end position="18"/>
    </location>
</feature>
<dbReference type="AlphaFoldDB" id="A0A1W4WDV5"/>
<dbReference type="Proteomes" id="UP000192223">
    <property type="component" value="Unplaced"/>
</dbReference>
<evidence type="ECO:0000259" key="8">
    <source>
        <dbReference type="Pfam" id="PF02872"/>
    </source>
</evidence>
<dbReference type="Pfam" id="PF00149">
    <property type="entry name" value="Metallophos"/>
    <property type="match status" value="1"/>
</dbReference>
<keyword evidence="2" id="KW-0479">Metal-binding</keyword>
<evidence type="ECO:0000256" key="1">
    <source>
        <dbReference type="ARBA" id="ARBA00006654"/>
    </source>
</evidence>
<evidence type="ECO:0000313" key="9">
    <source>
        <dbReference type="Proteomes" id="UP000192223"/>
    </source>
</evidence>
<evidence type="ECO:0000259" key="7">
    <source>
        <dbReference type="Pfam" id="PF00149"/>
    </source>
</evidence>
<evidence type="ECO:0000313" key="10">
    <source>
        <dbReference type="RefSeq" id="XP_018318632.1"/>
    </source>
</evidence>
<name>A0A1W4WDV5_AGRPL</name>
<dbReference type="GO" id="GO:0000166">
    <property type="term" value="F:nucleotide binding"/>
    <property type="evidence" value="ECO:0007669"/>
    <property type="project" value="UniProtKB-KW"/>
</dbReference>
<evidence type="ECO:0000256" key="4">
    <source>
        <dbReference type="ARBA" id="ARBA00022741"/>
    </source>
</evidence>
<dbReference type="InterPro" id="IPR029052">
    <property type="entry name" value="Metallo-depent_PP-like"/>
</dbReference>
<dbReference type="InParanoid" id="A0A1W4WDV5"/>
<dbReference type="GO" id="GO:0005886">
    <property type="term" value="C:plasma membrane"/>
    <property type="evidence" value="ECO:0007669"/>
    <property type="project" value="TreeGrafter"/>
</dbReference>
<comment type="similarity">
    <text evidence="1 6">Belongs to the 5'-nucleotidase family.</text>
</comment>
<dbReference type="InterPro" id="IPR036907">
    <property type="entry name" value="5'-Nucleotdase_C_sf"/>
</dbReference>
<dbReference type="KEGG" id="apln:108732365"/>
<dbReference type="GO" id="GO:0008253">
    <property type="term" value="F:5'-nucleotidase activity"/>
    <property type="evidence" value="ECO:0007669"/>
    <property type="project" value="TreeGrafter"/>
</dbReference>
<dbReference type="RefSeq" id="XP_018318632.1">
    <property type="nucleotide sequence ID" value="XM_018463130.1"/>
</dbReference>